<protein>
    <recommendedName>
        <fullName evidence="1">Glycosyl transferase family 1 domain-containing protein</fullName>
    </recommendedName>
</protein>
<gene>
    <name evidence="2" type="ORF">S03H2_25200</name>
</gene>
<comment type="caution">
    <text evidence="2">The sequence shown here is derived from an EMBL/GenBank/DDBJ whole genome shotgun (WGS) entry which is preliminary data.</text>
</comment>
<evidence type="ECO:0000259" key="1">
    <source>
        <dbReference type="Pfam" id="PF00534"/>
    </source>
</evidence>
<dbReference type="InterPro" id="IPR001296">
    <property type="entry name" value="Glyco_trans_1"/>
</dbReference>
<feature type="non-terminal residue" evidence="2">
    <location>
        <position position="1"/>
    </location>
</feature>
<evidence type="ECO:0000313" key="2">
    <source>
        <dbReference type="EMBL" id="GAH31615.1"/>
    </source>
</evidence>
<dbReference type="GO" id="GO:0016757">
    <property type="term" value="F:glycosyltransferase activity"/>
    <property type="evidence" value="ECO:0007669"/>
    <property type="project" value="InterPro"/>
</dbReference>
<accession>X1FGG5</accession>
<reference evidence="2" key="1">
    <citation type="journal article" date="2014" name="Front. Microbiol.">
        <title>High frequency of phylogenetically diverse reductive dehalogenase-homologous genes in deep subseafloor sedimentary metagenomes.</title>
        <authorList>
            <person name="Kawai M."/>
            <person name="Futagami T."/>
            <person name="Toyoda A."/>
            <person name="Takaki Y."/>
            <person name="Nishi S."/>
            <person name="Hori S."/>
            <person name="Arai W."/>
            <person name="Tsubouchi T."/>
            <person name="Morono Y."/>
            <person name="Uchiyama I."/>
            <person name="Ito T."/>
            <person name="Fujiyama A."/>
            <person name="Inagaki F."/>
            <person name="Takami H."/>
        </authorList>
    </citation>
    <scope>NUCLEOTIDE SEQUENCE</scope>
    <source>
        <strain evidence="2">Expedition CK06-06</strain>
    </source>
</reference>
<sequence length="162" mass="18198">GAGRDFESLIESIRGLDIQIRIVTFSSKTLNYHDSLPDNCHVLWRMPLQQFLNHMAGAKFVVAPLQEGIHPHGHTTIVQALRLGKALISTRNASIDDYVTHGKEGLLVKPGDIYGYRKAIIQLTNNHKLRDSCQQNAIIKGKELTYSANANRLIKFVQEIIQ</sequence>
<dbReference type="Gene3D" id="3.40.50.2000">
    <property type="entry name" value="Glycogen Phosphorylase B"/>
    <property type="match status" value="1"/>
</dbReference>
<proteinExistence type="predicted"/>
<dbReference type="Pfam" id="PF00534">
    <property type="entry name" value="Glycos_transf_1"/>
    <property type="match status" value="1"/>
</dbReference>
<dbReference type="EMBL" id="BARU01014197">
    <property type="protein sequence ID" value="GAH31615.1"/>
    <property type="molecule type" value="Genomic_DNA"/>
</dbReference>
<organism evidence="2">
    <name type="scientific">marine sediment metagenome</name>
    <dbReference type="NCBI Taxonomy" id="412755"/>
    <lineage>
        <taxon>unclassified sequences</taxon>
        <taxon>metagenomes</taxon>
        <taxon>ecological metagenomes</taxon>
    </lineage>
</organism>
<dbReference type="SUPFAM" id="SSF53756">
    <property type="entry name" value="UDP-Glycosyltransferase/glycogen phosphorylase"/>
    <property type="match status" value="1"/>
</dbReference>
<dbReference type="AlphaFoldDB" id="X1FGG5"/>
<feature type="domain" description="Glycosyl transferase family 1" evidence="1">
    <location>
        <begin position="32"/>
        <end position="137"/>
    </location>
</feature>
<name>X1FGG5_9ZZZZ</name>